<dbReference type="Pfam" id="PF02837">
    <property type="entry name" value="Glyco_hydro_2_N"/>
    <property type="match status" value="1"/>
</dbReference>
<evidence type="ECO:0000259" key="5">
    <source>
        <dbReference type="Pfam" id="PF00703"/>
    </source>
</evidence>
<dbReference type="InterPro" id="IPR008979">
    <property type="entry name" value="Galactose-bd-like_sf"/>
</dbReference>
<keyword evidence="4" id="KW-0732">Signal</keyword>
<keyword evidence="2 10" id="KW-0378">Hydrolase</keyword>
<dbReference type="InterPro" id="IPR032311">
    <property type="entry name" value="DUF4982"/>
</dbReference>
<dbReference type="InterPro" id="IPR036156">
    <property type="entry name" value="Beta-gal/glucu_dom_sf"/>
</dbReference>
<dbReference type="Gene3D" id="2.60.40.10">
    <property type="entry name" value="Immunoglobulins"/>
    <property type="match status" value="3"/>
</dbReference>
<evidence type="ECO:0000259" key="7">
    <source>
        <dbReference type="Pfam" id="PF02837"/>
    </source>
</evidence>
<evidence type="ECO:0000256" key="2">
    <source>
        <dbReference type="ARBA" id="ARBA00022801"/>
    </source>
</evidence>
<dbReference type="Pfam" id="PF16355">
    <property type="entry name" value="DUF4982"/>
    <property type="match status" value="1"/>
</dbReference>
<dbReference type="Pfam" id="PF18565">
    <property type="entry name" value="Glyco_hydro2_C5"/>
    <property type="match status" value="1"/>
</dbReference>
<dbReference type="InterPro" id="IPR006102">
    <property type="entry name" value="Ig-like_GH2"/>
</dbReference>
<dbReference type="RefSeq" id="WP_094570387.1">
    <property type="nucleotide sequence ID" value="NZ_CP022743.1"/>
</dbReference>
<dbReference type="GO" id="GO:0005975">
    <property type="term" value="P:carbohydrate metabolic process"/>
    <property type="evidence" value="ECO:0007669"/>
    <property type="project" value="InterPro"/>
</dbReference>
<dbReference type="Gene3D" id="2.60.120.260">
    <property type="entry name" value="Galactose-binding domain-like"/>
    <property type="match status" value="1"/>
</dbReference>
<keyword evidence="3" id="KW-0326">Glycosidase</keyword>
<dbReference type="InterPro" id="IPR013783">
    <property type="entry name" value="Ig-like_fold"/>
</dbReference>
<organism evidence="10 11">
    <name type="scientific">Mucilaginibacter xinganensis</name>
    <dbReference type="NCBI Taxonomy" id="1234841"/>
    <lineage>
        <taxon>Bacteria</taxon>
        <taxon>Pseudomonadati</taxon>
        <taxon>Bacteroidota</taxon>
        <taxon>Sphingobacteriia</taxon>
        <taxon>Sphingobacteriales</taxon>
        <taxon>Sphingobacteriaceae</taxon>
        <taxon>Mucilaginibacter</taxon>
    </lineage>
</organism>
<evidence type="ECO:0000259" key="9">
    <source>
        <dbReference type="Pfam" id="PF18565"/>
    </source>
</evidence>
<dbReference type="SUPFAM" id="SSF51445">
    <property type="entry name" value="(Trans)glycosidases"/>
    <property type="match status" value="1"/>
</dbReference>
<evidence type="ECO:0000256" key="1">
    <source>
        <dbReference type="ARBA" id="ARBA00007401"/>
    </source>
</evidence>
<dbReference type="AlphaFoldDB" id="A0A223NVV4"/>
<dbReference type="PANTHER" id="PTHR42732">
    <property type="entry name" value="BETA-GALACTOSIDASE"/>
    <property type="match status" value="1"/>
</dbReference>
<name>A0A223NVV4_9SPHI</name>
<dbReference type="InterPro" id="IPR023232">
    <property type="entry name" value="Glyco_hydro_2_AS"/>
</dbReference>
<proteinExistence type="inferred from homology"/>
<comment type="similarity">
    <text evidence="1">Belongs to the glycosyl hydrolase 2 family.</text>
</comment>
<dbReference type="EMBL" id="CP022743">
    <property type="protein sequence ID" value="ASU33987.1"/>
    <property type="molecule type" value="Genomic_DNA"/>
</dbReference>
<gene>
    <name evidence="10" type="ORF">MuYL_2095</name>
</gene>
<evidence type="ECO:0000256" key="3">
    <source>
        <dbReference type="ARBA" id="ARBA00023295"/>
    </source>
</evidence>
<dbReference type="Pfam" id="PF02836">
    <property type="entry name" value="Glyco_hydro_2_C"/>
    <property type="match status" value="1"/>
</dbReference>
<dbReference type="SUPFAM" id="SSF49303">
    <property type="entry name" value="beta-Galactosidase/glucuronidase domain"/>
    <property type="match status" value="1"/>
</dbReference>
<evidence type="ECO:0000313" key="10">
    <source>
        <dbReference type="EMBL" id="ASU33987.1"/>
    </source>
</evidence>
<dbReference type="InterPro" id="IPR006103">
    <property type="entry name" value="Glyco_hydro_2_cat"/>
</dbReference>
<feature type="signal peptide" evidence="4">
    <location>
        <begin position="1"/>
        <end position="20"/>
    </location>
</feature>
<dbReference type="PRINTS" id="PR00132">
    <property type="entry name" value="GLHYDRLASE2"/>
</dbReference>
<feature type="domain" description="Glycoside hydrolase family 2" evidence="9">
    <location>
        <begin position="696"/>
        <end position="797"/>
    </location>
</feature>
<dbReference type="Gene3D" id="3.20.20.80">
    <property type="entry name" value="Glycosidases"/>
    <property type="match status" value="1"/>
</dbReference>
<dbReference type="InterPro" id="IPR006101">
    <property type="entry name" value="Glyco_hydro_2"/>
</dbReference>
<evidence type="ECO:0000259" key="6">
    <source>
        <dbReference type="Pfam" id="PF02836"/>
    </source>
</evidence>
<dbReference type="OrthoDB" id="9801077at2"/>
<dbReference type="PANTHER" id="PTHR42732:SF1">
    <property type="entry name" value="BETA-MANNOSIDASE"/>
    <property type="match status" value="1"/>
</dbReference>
<feature type="chain" id="PRO_5012171826" evidence="4">
    <location>
        <begin position="21"/>
        <end position="802"/>
    </location>
</feature>
<dbReference type="InterPro" id="IPR051913">
    <property type="entry name" value="GH2_Domain-Containing"/>
</dbReference>
<dbReference type="SUPFAM" id="SSF49785">
    <property type="entry name" value="Galactose-binding domain-like"/>
    <property type="match status" value="1"/>
</dbReference>
<reference evidence="10 11" key="1">
    <citation type="submission" date="2017-08" db="EMBL/GenBank/DDBJ databases">
        <title>Complete genome sequence of Mucilaginibacter sp. strain BJC16-A31.</title>
        <authorList>
            <consortium name="Henan University of Science and Technology"/>
            <person name="You X."/>
        </authorList>
    </citation>
    <scope>NUCLEOTIDE SEQUENCE [LARGE SCALE GENOMIC DNA]</scope>
    <source>
        <strain evidence="10 11">BJC16-A31</strain>
    </source>
</reference>
<accession>A0A223NVV4</accession>
<dbReference type="GO" id="GO:0004553">
    <property type="term" value="F:hydrolase activity, hydrolyzing O-glycosyl compounds"/>
    <property type="evidence" value="ECO:0007669"/>
    <property type="project" value="InterPro"/>
</dbReference>
<feature type="domain" description="Glycoside hydrolase family 2 catalytic" evidence="6">
    <location>
        <begin position="304"/>
        <end position="468"/>
    </location>
</feature>
<evidence type="ECO:0000313" key="11">
    <source>
        <dbReference type="Proteomes" id="UP000215002"/>
    </source>
</evidence>
<dbReference type="Proteomes" id="UP000215002">
    <property type="component" value="Chromosome"/>
</dbReference>
<dbReference type="InterPro" id="IPR017853">
    <property type="entry name" value="GH"/>
</dbReference>
<dbReference type="InterPro" id="IPR040605">
    <property type="entry name" value="Glyco_hydro2_dom5"/>
</dbReference>
<evidence type="ECO:0000256" key="4">
    <source>
        <dbReference type="SAM" id="SignalP"/>
    </source>
</evidence>
<protein>
    <submittedName>
        <fullName evidence="10">Glycoside hydrolase family 2</fullName>
    </submittedName>
</protein>
<keyword evidence="11" id="KW-1185">Reference proteome</keyword>
<feature type="domain" description="DUF4982" evidence="8">
    <location>
        <begin position="625"/>
        <end position="682"/>
    </location>
</feature>
<dbReference type="Pfam" id="PF00703">
    <property type="entry name" value="Glyco_hydro_2"/>
    <property type="match status" value="1"/>
</dbReference>
<dbReference type="KEGG" id="muc:MuYL_2095"/>
<feature type="domain" description="Glycoside hydrolase family 2 immunoglobulin-like beta-sandwich" evidence="5">
    <location>
        <begin position="194"/>
        <end position="296"/>
    </location>
</feature>
<sequence>MFKKIIFIGLLMLLRIGVSAQNTGTTLFDDNWLFYRGGALSAENESYDDSKWRKVDLPHDWSIEDLPGTSSPFTQNAISQVGGGFTVGGTAWYRKTFIIPAAQKGKRVVILFDGIYMNASVFINGHDLGTHPYGYTSFWYDITDKLNIGGKNIIAVEIKNEGQNTRWYSGSGIYRHVWLKVTDPVHIAQWGTAITTPEVTEKNAGIAIKTNVLNESATDEKIKVITKITDGKNHEVARCEEEELVKTGAAYQFTKTVNIDNPDLWSCESPALYTAVTEVYAEGKLTDQQKNTFGIRKITFDTENGFQLNGKTVKLKGGCVHNDNGPLGSKTYDRAEERKVELLKASGFNAIRCAHNPPAPALLEACDRLGMLVIDEAFDCWKYGKNPYDYHLYFNDWWKKDITSMVMRDRNHPSVIMWSIGNEIQEKGTPEGAETAKILAAYTRGLDPARPVTSAVNDLRPDKDPYFAALDISGYNYAVNSYGYESSTYEADHKRIPGRVMMGTESFPLEAFGNWMEVLDHPYVIGDFVWTSFDYIGEASIGWLGYPQGTSFYPWNLAYCGDLDICGWKRAQSYYRDALWKENQLSIFVTSPKPSFALNPKTASWSKWNWTDVVADWNWKGYENKPLTVNVNSSCEQVELFLNNKSLGKKETNRATRFMASWAVPYQAGTLTAIGYSGGKKVNTSVLCTADAPAKIQLSADRTKLKADNQDLSYITVELADAKGNLNPRAVNQVDFKVSGAGTIVGVGNANPRSVESNQLPRRKAWRGKCMVIIKTTGKAGAITLTASAANLTGKTVILHSY</sequence>
<dbReference type="InterPro" id="IPR006104">
    <property type="entry name" value="Glyco_hydro_2_N"/>
</dbReference>
<feature type="domain" description="Glycosyl hydrolases family 2 sugar binding" evidence="7">
    <location>
        <begin position="86"/>
        <end position="179"/>
    </location>
</feature>
<dbReference type="PROSITE" id="PS00608">
    <property type="entry name" value="GLYCOSYL_HYDROL_F2_2"/>
    <property type="match status" value="1"/>
</dbReference>
<evidence type="ECO:0000259" key="8">
    <source>
        <dbReference type="Pfam" id="PF16355"/>
    </source>
</evidence>